<dbReference type="GO" id="GO:0005840">
    <property type="term" value="C:ribosome"/>
    <property type="evidence" value="ECO:0007669"/>
    <property type="project" value="UniProtKB-KW"/>
</dbReference>
<dbReference type="EMBL" id="JAATJV010298500">
    <property type="protein sequence ID" value="MBZ3877570.1"/>
    <property type="molecule type" value="Genomic_DNA"/>
</dbReference>
<organism evidence="1 2">
    <name type="scientific">Sciurus carolinensis</name>
    <name type="common">Eastern gray squirrel</name>
    <dbReference type="NCBI Taxonomy" id="30640"/>
    <lineage>
        <taxon>Eukaryota</taxon>
        <taxon>Metazoa</taxon>
        <taxon>Chordata</taxon>
        <taxon>Craniata</taxon>
        <taxon>Vertebrata</taxon>
        <taxon>Euteleostomi</taxon>
        <taxon>Mammalia</taxon>
        <taxon>Eutheria</taxon>
        <taxon>Euarchontoglires</taxon>
        <taxon>Glires</taxon>
        <taxon>Rodentia</taxon>
        <taxon>Sciuromorpha</taxon>
        <taxon>Sciuridae</taxon>
        <taxon>Sciurinae</taxon>
        <taxon>Sciurini</taxon>
        <taxon>Sciurus</taxon>
    </lineage>
</organism>
<gene>
    <name evidence="1" type="ORF">SUZIE_143595</name>
</gene>
<dbReference type="Gene3D" id="3.90.1170.10">
    <property type="entry name" value="Ribosomal protein L10e/L16"/>
    <property type="match status" value="1"/>
</dbReference>
<dbReference type="InterPro" id="IPR036920">
    <property type="entry name" value="Ribosomal_uL16_sf"/>
</dbReference>
<dbReference type="Proteomes" id="UP001166674">
    <property type="component" value="Unassembled WGS sequence"/>
</dbReference>
<dbReference type="Gene3D" id="3.30.60.300">
    <property type="match status" value="1"/>
</dbReference>
<dbReference type="GO" id="GO:0003735">
    <property type="term" value="F:structural constituent of ribosome"/>
    <property type="evidence" value="ECO:0007669"/>
    <property type="project" value="InterPro"/>
</dbReference>
<sequence>MSICTKLQNEEHMVEVLFRANFKFTDLQKVHISKKWCFTKFNADEFEDLVAEKQFIPDGCGVKFTLNHSSLVKRSPLHS</sequence>
<dbReference type="InterPro" id="IPR001197">
    <property type="entry name" value="Ribosomal_uL16_euk_arch"/>
</dbReference>
<protein>
    <submittedName>
        <fullName evidence="1">60S ribosomal protein L10</fullName>
    </submittedName>
</protein>
<dbReference type="SUPFAM" id="SSF54686">
    <property type="entry name" value="Ribosomal protein L16p/L10e"/>
    <property type="match status" value="1"/>
</dbReference>
<reference evidence="1" key="1">
    <citation type="submission" date="2020-03" db="EMBL/GenBank/DDBJ databases">
        <title>Studies in the Genomics of Life Span.</title>
        <authorList>
            <person name="Glass D."/>
        </authorList>
    </citation>
    <scope>NUCLEOTIDE SEQUENCE</scope>
    <source>
        <strain evidence="1">SUZIE</strain>
        <tissue evidence="1">Muscle</tissue>
    </source>
</reference>
<dbReference type="AlphaFoldDB" id="A0AA41MSW2"/>
<keyword evidence="1" id="KW-0689">Ribosomal protein</keyword>
<dbReference type="GO" id="GO:0006412">
    <property type="term" value="P:translation"/>
    <property type="evidence" value="ECO:0007669"/>
    <property type="project" value="InterPro"/>
</dbReference>
<keyword evidence="2" id="KW-1185">Reference proteome</keyword>
<evidence type="ECO:0000313" key="1">
    <source>
        <dbReference type="EMBL" id="MBZ3877570.1"/>
    </source>
</evidence>
<accession>A0AA41MSW2</accession>
<name>A0AA41MSW2_SCICA</name>
<comment type="caution">
    <text evidence="1">The sequence shown here is derived from an EMBL/GenBank/DDBJ whole genome shotgun (WGS) entry which is preliminary data.</text>
</comment>
<proteinExistence type="predicted"/>
<dbReference type="PANTHER" id="PTHR11726">
    <property type="entry name" value="60S RIBOSOMAL PROTEIN L10"/>
    <property type="match status" value="1"/>
</dbReference>
<keyword evidence="1" id="KW-0687">Ribonucleoprotein</keyword>
<evidence type="ECO:0000313" key="2">
    <source>
        <dbReference type="Proteomes" id="UP001166674"/>
    </source>
</evidence>